<sequence length="892" mass="97133">MWWKEIRVLGAEPKRPRWGVFSRCRAIRRCRCLLFVLIVSLCAFGARGAAGVPGAVAGIDFGSENVRVAVVRTGSGVSVAVDEHSKREAPAVVAFVPVGDGGFERQFGHAATAAAYGRWPEYAVRDVRNMLEWREGESGVHRVGDRCGVQLASHQLLQFTDLEVNGMLLQYAKRVAENAACVDGAADRAASPETHRCGDAVRDVVLTVPAWFNATQRGALVGAARVAGLKVLGLITANTAAAVQYAMDRRVQAQQPQHVLLVRMGARGITASVVRFRAHHPASAIGSAAASAADLSVEVLAHAWNAQMGGRVIDQRVADGLLAAAGQQLAVDTRTWRNDSRLMARLLREAQRAKEVLSANVDTVVHLDSVLNSDRDVRVTLTRAQLEAAARDVFDAIQAPIREVLNATQLSDGARSLDAVIPLGGGTRIPRVQQEILRATGRQVLQRSLNAEEAAVTGAGYYAASLSPMYRVRGMAIHEALPCPISIGIQGDRQRCSTLFGRFSRVPGSRRVTVNALAPNMQVALYEGESQDRSCAALPLLSRYRVMTAASGNGSEPVPPTTADKVSMVFDCDALGHVRLVSAEAVSEGNDSVAGNASTTLGHATNNTINAAATTTTGDESKRTIRWQVTLEADAVEVLPAPIAAAEARLRELDRQDAERRRRARALNELEAYLLEAKRYFRDADGELGRALQQTVSAEQRQPIDRQIEASERWLDEQVGPATAAADIERRLQEMRALLEPVLARAREHIERPRALQELVSWLHSSVEALRRLRPSHAVRDRRGRRHTAEPDTDAVLQQLEEAYRWSQTLPPNAAEPSSGHIRERHRQMSALLQSFWKQQHASRKNASRDADKVDATTSNAPNTTTESAAHHSGDEQTQRPQAQSRVGHSEL</sequence>
<name>A0AAV9IR74_CYACA</name>
<dbReference type="GO" id="GO:0005524">
    <property type="term" value="F:ATP binding"/>
    <property type="evidence" value="ECO:0007669"/>
    <property type="project" value="UniProtKB-KW"/>
</dbReference>
<dbReference type="GO" id="GO:0034663">
    <property type="term" value="C:endoplasmic reticulum chaperone complex"/>
    <property type="evidence" value="ECO:0007669"/>
    <property type="project" value="TreeGrafter"/>
</dbReference>
<evidence type="ECO:0000256" key="2">
    <source>
        <dbReference type="ARBA" id="ARBA00022840"/>
    </source>
</evidence>
<dbReference type="InterPro" id="IPR013126">
    <property type="entry name" value="Hsp_70_fam"/>
</dbReference>
<evidence type="ECO:0000256" key="4">
    <source>
        <dbReference type="SAM" id="MobiDB-lite"/>
    </source>
</evidence>
<evidence type="ECO:0000313" key="6">
    <source>
        <dbReference type="Proteomes" id="UP001301350"/>
    </source>
</evidence>
<feature type="compositionally biased region" description="Polar residues" evidence="4">
    <location>
        <begin position="879"/>
        <end position="892"/>
    </location>
</feature>
<gene>
    <name evidence="5" type="ORF">CDCA_CDCA02G0721</name>
</gene>
<keyword evidence="2" id="KW-0067">ATP-binding</keyword>
<feature type="compositionally biased region" description="Polar residues" evidence="4">
    <location>
        <begin position="856"/>
        <end position="868"/>
    </location>
</feature>
<dbReference type="CDD" id="cd10230">
    <property type="entry name" value="ASKHA_NBD_HSP70_HYOU1"/>
    <property type="match status" value="1"/>
</dbReference>
<dbReference type="Proteomes" id="UP001301350">
    <property type="component" value="Unassembled WGS sequence"/>
</dbReference>
<dbReference type="EMBL" id="JANCYW010000002">
    <property type="protein sequence ID" value="KAK4534696.1"/>
    <property type="molecule type" value="Genomic_DNA"/>
</dbReference>
<dbReference type="SUPFAM" id="SSF100934">
    <property type="entry name" value="Heat shock protein 70kD (HSP70), C-terminal subdomain"/>
    <property type="match status" value="1"/>
</dbReference>
<dbReference type="Gene3D" id="3.30.420.40">
    <property type="match status" value="2"/>
</dbReference>
<protein>
    <submittedName>
        <fullName evidence="5">Uncharacterized protein</fullName>
    </submittedName>
</protein>
<dbReference type="GO" id="GO:0030968">
    <property type="term" value="P:endoplasmic reticulum unfolded protein response"/>
    <property type="evidence" value="ECO:0007669"/>
    <property type="project" value="TreeGrafter"/>
</dbReference>
<dbReference type="SUPFAM" id="SSF53067">
    <property type="entry name" value="Actin-like ATPase domain"/>
    <property type="match status" value="2"/>
</dbReference>
<keyword evidence="6" id="KW-1185">Reference proteome</keyword>
<dbReference type="GO" id="GO:0140662">
    <property type="term" value="F:ATP-dependent protein folding chaperone"/>
    <property type="evidence" value="ECO:0007669"/>
    <property type="project" value="InterPro"/>
</dbReference>
<dbReference type="InterPro" id="IPR043129">
    <property type="entry name" value="ATPase_NBD"/>
</dbReference>
<feature type="region of interest" description="Disordered" evidence="4">
    <location>
        <begin position="838"/>
        <end position="892"/>
    </location>
</feature>
<dbReference type="PANTHER" id="PTHR45639:SF3">
    <property type="entry name" value="HYPOXIA UP-REGULATED PROTEIN 1"/>
    <property type="match status" value="1"/>
</dbReference>
<accession>A0AAV9IR74</accession>
<dbReference type="Pfam" id="PF00012">
    <property type="entry name" value="HSP70"/>
    <property type="match status" value="1"/>
</dbReference>
<dbReference type="FunFam" id="3.90.640.10:FF:000003">
    <property type="entry name" value="Molecular chaperone DnaK"/>
    <property type="match status" value="1"/>
</dbReference>
<proteinExistence type="predicted"/>
<comment type="caution">
    <text evidence="5">The sequence shown here is derived from an EMBL/GenBank/DDBJ whole genome shotgun (WGS) entry which is preliminary data.</text>
</comment>
<dbReference type="InterPro" id="IPR029048">
    <property type="entry name" value="HSP70_C_sf"/>
</dbReference>
<evidence type="ECO:0000256" key="1">
    <source>
        <dbReference type="ARBA" id="ARBA00022741"/>
    </source>
</evidence>
<evidence type="ECO:0000256" key="3">
    <source>
        <dbReference type="ARBA" id="ARBA00023186"/>
    </source>
</evidence>
<dbReference type="Gene3D" id="3.30.30.30">
    <property type="match status" value="1"/>
</dbReference>
<dbReference type="AlphaFoldDB" id="A0AAV9IR74"/>
<dbReference type="Gene3D" id="3.90.640.10">
    <property type="entry name" value="Actin, Chain A, domain 4"/>
    <property type="match status" value="1"/>
</dbReference>
<reference evidence="5 6" key="1">
    <citation type="submission" date="2022-07" db="EMBL/GenBank/DDBJ databases">
        <title>Genome-wide signatures of adaptation to extreme environments.</title>
        <authorList>
            <person name="Cho C.H."/>
            <person name="Yoon H.S."/>
        </authorList>
    </citation>
    <scope>NUCLEOTIDE SEQUENCE [LARGE SCALE GENOMIC DNA]</scope>
    <source>
        <strain evidence="5 6">DBV 063 E5</strain>
    </source>
</reference>
<feature type="compositionally biased region" description="Basic and acidic residues" evidence="4">
    <location>
        <begin position="869"/>
        <end position="878"/>
    </location>
</feature>
<dbReference type="Gene3D" id="1.20.1270.10">
    <property type="match status" value="1"/>
</dbReference>
<keyword evidence="1" id="KW-0547">Nucleotide-binding</keyword>
<dbReference type="PRINTS" id="PR00301">
    <property type="entry name" value="HEATSHOCK70"/>
</dbReference>
<evidence type="ECO:0000313" key="5">
    <source>
        <dbReference type="EMBL" id="KAK4534696.1"/>
    </source>
</evidence>
<dbReference type="PANTHER" id="PTHR45639">
    <property type="entry name" value="HSC70CB, ISOFORM G-RELATED"/>
    <property type="match status" value="1"/>
</dbReference>
<organism evidence="5 6">
    <name type="scientific">Cyanidium caldarium</name>
    <name type="common">Red alga</name>
    <dbReference type="NCBI Taxonomy" id="2771"/>
    <lineage>
        <taxon>Eukaryota</taxon>
        <taxon>Rhodophyta</taxon>
        <taxon>Bangiophyceae</taxon>
        <taxon>Cyanidiales</taxon>
        <taxon>Cyanidiaceae</taxon>
        <taxon>Cyanidium</taxon>
    </lineage>
</organism>
<keyword evidence="3" id="KW-0143">Chaperone</keyword>